<feature type="short sequence motif" description="'HIGH' region" evidence="7">
    <location>
        <begin position="11"/>
        <end position="21"/>
    </location>
</feature>
<dbReference type="GO" id="GO:0005524">
    <property type="term" value="F:ATP binding"/>
    <property type="evidence" value="ECO:0007669"/>
    <property type="project" value="UniProtKB-UniRule"/>
</dbReference>
<name>A0A7V1LNT1_CALAY</name>
<dbReference type="InterPro" id="IPR000924">
    <property type="entry name" value="Glu/Gln-tRNA-synth"/>
</dbReference>
<dbReference type="EC" id="6.1.1.17" evidence="7"/>
<dbReference type="FunFam" id="3.40.50.620:FF:000045">
    <property type="entry name" value="Glutamate--tRNA ligase, mitochondrial"/>
    <property type="match status" value="1"/>
</dbReference>
<dbReference type="SUPFAM" id="SSF48163">
    <property type="entry name" value="An anticodon-binding domain of class I aminoacyl-tRNA synthetases"/>
    <property type="match status" value="1"/>
</dbReference>
<dbReference type="PANTHER" id="PTHR43311">
    <property type="entry name" value="GLUTAMATE--TRNA LIGASE"/>
    <property type="match status" value="1"/>
</dbReference>
<comment type="caution">
    <text evidence="10">The sequence shown here is derived from an EMBL/GenBank/DDBJ whole genome shotgun (WGS) entry which is preliminary data.</text>
</comment>
<evidence type="ECO:0000259" key="8">
    <source>
        <dbReference type="Pfam" id="PF00749"/>
    </source>
</evidence>
<dbReference type="InterPro" id="IPR049940">
    <property type="entry name" value="GluQ/Sye"/>
</dbReference>
<dbReference type="GO" id="GO:0006424">
    <property type="term" value="P:glutamyl-tRNA aminoacylation"/>
    <property type="evidence" value="ECO:0007669"/>
    <property type="project" value="UniProtKB-UniRule"/>
</dbReference>
<dbReference type="Proteomes" id="UP000886005">
    <property type="component" value="Unassembled WGS sequence"/>
</dbReference>
<dbReference type="InterPro" id="IPR004527">
    <property type="entry name" value="Glu-tRNA-ligase_bac/mito"/>
</dbReference>
<dbReference type="PANTHER" id="PTHR43311:SF2">
    <property type="entry name" value="GLUTAMATE--TRNA LIGASE, MITOCHONDRIAL-RELATED"/>
    <property type="match status" value="1"/>
</dbReference>
<feature type="domain" description="Aminoacyl-tRNA synthetase class I anticodon-binding" evidence="9">
    <location>
        <begin position="339"/>
        <end position="476"/>
    </location>
</feature>
<evidence type="ECO:0000256" key="7">
    <source>
        <dbReference type="HAMAP-Rule" id="MF_00022"/>
    </source>
</evidence>
<organism evidence="10">
    <name type="scientific">Caldithrix abyssi</name>
    <dbReference type="NCBI Taxonomy" id="187145"/>
    <lineage>
        <taxon>Bacteria</taxon>
        <taxon>Pseudomonadati</taxon>
        <taxon>Calditrichota</taxon>
        <taxon>Calditrichia</taxon>
        <taxon>Calditrichales</taxon>
        <taxon>Calditrichaceae</taxon>
        <taxon>Caldithrix</taxon>
    </lineage>
</organism>
<sequence>MNNTVRVRFAPSPTGYVHIGSLRTALYNYLFARKNNGVNILRIEDTDQNRLVEGAEENLLRTMSWAGIDFDESVNREGDYGPYRQSERLKIYKHHIDLLIEKGHAYYCFATAEELEQMRREQEARGEAPKYDGRYRDYPREQARKRIEQGESYVVRMKVPADGETRFPDSVRGEVVFQNELLDDQVLLKGDGFPTYHLANVVDDHLMGVTHVIRGEEWLPSTPKHVLLYNFFGWEVPQFAHLPLLLNADRSKLSKRQGDVAVEDYIKKGYLPQALVNFVALLGWSPGEDREIFSMDELIEAFSLEKVNKSGAVFDVDKLNWMNGQYLREMETGEQVAFLRPFLEKAGIDVSDPLRTEKMVRAVAPRINKGEDVAGFKDLLGGHLPDIRDAEALEILRMPDASRVLEHFVKKAAALGELTPESFKQIMKQIQKEQGIKGPALWKPVRVAITSGPSGPDLPLVIDILGRDKVIAMVEHVLKNYCNE</sequence>
<dbReference type="GO" id="GO:0000049">
    <property type="term" value="F:tRNA binding"/>
    <property type="evidence" value="ECO:0007669"/>
    <property type="project" value="InterPro"/>
</dbReference>
<dbReference type="GO" id="GO:0005737">
    <property type="term" value="C:cytoplasm"/>
    <property type="evidence" value="ECO:0007669"/>
    <property type="project" value="UniProtKB-SubCell"/>
</dbReference>
<dbReference type="InterPro" id="IPR014729">
    <property type="entry name" value="Rossmann-like_a/b/a_fold"/>
</dbReference>
<comment type="catalytic activity">
    <reaction evidence="7">
        <text>tRNA(Glu) + L-glutamate + ATP = L-glutamyl-tRNA(Glu) + AMP + diphosphate</text>
        <dbReference type="Rhea" id="RHEA:23540"/>
        <dbReference type="Rhea" id="RHEA-COMP:9663"/>
        <dbReference type="Rhea" id="RHEA-COMP:9680"/>
        <dbReference type="ChEBI" id="CHEBI:29985"/>
        <dbReference type="ChEBI" id="CHEBI:30616"/>
        <dbReference type="ChEBI" id="CHEBI:33019"/>
        <dbReference type="ChEBI" id="CHEBI:78442"/>
        <dbReference type="ChEBI" id="CHEBI:78520"/>
        <dbReference type="ChEBI" id="CHEBI:456215"/>
        <dbReference type="EC" id="6.1.1.17"/>
    </reaction>
</comment>
<keyword evidence="4 7" id="KW-0067">ATP-binding</keyword>
<evidence type="ECO:0000256" key="3">
    <source>
        <dbReference type="ARBA" id="ARBA00022741"/>
    </source>
</evidence>
<feature type="domain" description="Glutamyl/glutaminyl-tRNA synthetase class Ib catalytic" evidence="8">
    <location>
        <begin position="5"/>
        <end position="321"/>
    </location>
</feature>
<comment type="similarity">
    <text evidence="1 7">Belongs to the class-I aminoacyl-tRNA synthetase family. Glutamate--tRNA ligase type 1 subfamily.</text>
</comment>
<dbReference type="PRINTS" id="PR00987">
    <property type="entry name" value="TRNASYNTHGLU"/>
</dbReference>
<evidence type="ECO:0000256" key="5">
    <source>
        <dbReference type="ARBA" id="ARBA00022917"/>
    </source>
</evidence>
<dbReference type="Pfam" id="PF00749">
    <property type="entry name" value="tRNA-synt_1c"/>
    <property type="match status" value="1"/>
</dbReference>
<comment type="subcellular location">
    <subcellularLocation>
        <location evidence="7">Cytoplasm</location>
    </subcellularLocation>
</comment>
<reference evidence="10" key="1">
    <citation type="journal article" date="2020" name="mSystems">
        <title>Genome- and Community-Level Interaction Insights into Carbon Utilization and Element Cycling Functions of Hydrothermarchaeota in Hydrothermal Sediment.</title>
        <authorList>
            <person name="Zhou Z."/>
            <person name="Liu Y."/>
            <person name="Xu W."/>
            <person name="Pan J."/>
            <person name="Luo Z.H."/>
            <person name="Li M."/>
        </authorList>
    </citation>
    <scope>NUCLEOTIDE SEQUENCE [LARGE SCALE GENOMIC DNA]</scope>
    <source>
        <strain evidence="10">HyVt-456</strain>
    </source>
</reference>
<dbReference type="HAMAP" id="MF_00022">
    <property type="entry name" value="Glu_tRNA_synth_type1"/>
    <property type="match status" value="1"/>
</dbReference>
<keyword evidence="7" id="KW-0963">Cytoplasm</keyword>
<accession>A0A7V1LNT1</accession>
<dbReference type="InterPro" id="IPR008925">
    <property type="entry name" value="aa_tRNA-synth_I_cd-bd_sf"/>
</dbReference>
<dbReference type="InterPro" id="IPR020058">
    <property type="entry name" value="Glu/Gln-tRNA-synth_Ib_cat-dom"/>
</dbReference>
<comment type="function">
    <text evidence="7">Catalyzes the attachment of glutamate to tRNA(Glu) in a two-step reaction: glutamate is first activated by ATP to form Glu-AMP and then transferred to the acceptor end of tRNA(Glu).</text>
</comment>
<dbReference type="CDD" id="cd00808">
    <property type="entry name" value="GluRS_core"/>
    <property type="match status" value="1"/>
</dbReference>
<dbReference type="Gene3D" id="1.10.10.350">
    <property type="match status" value="1"/>
</dbReference>
<evidence type="ECO:0000259" key="9">
    <source>
        <dbReference type="Pfam" id="PF19269"/>
    </source>
</evidence>
<dbReference type="InterPro" id="IPR045462">
    <property type="entry name" value="aa-tRNA-synth_I_cd-bd"/>
</dbReference>
<evidence type="ECO:0000256" key="2">
    <source>
        <dbReference type="ARBA" id="ARBA00022598"/>
    </source>
</evidence>
<comment type="subunit">
    <text evidence="7">Monomer.</text>
</comment>
<dbReference type="SUPFAM" id="SSF52374">
    <property type="entry name" value="Nucleotidylyl transferase"/>
    <property type="match status" value="1"/>
</dbReference>
<dbReference type="InterPro" id="IPR020751">
    <property type="entry name" value="aa-tRNA-synth_I_codon-bd_sub2"/>
</dbReference>
<dbReference type="AlphaFoldDB" id="A0A7V1LNT1"/>
<dbReference type="Gene3D" id="3.40.50.620">
    <property type="entry name" value="HUPs"/>
    <property type="match status" value="1"/>
</dbReference>
<evidence type="ECO:0000256" key="6">
    <source>
        <dbReference type="ARBA" id="ARBA00023146"/>
    </source>
</evidence>
<dbReference type="InterPro" id="IPR033910">
    <property type="entry name" value="GluRS_core"/>
</dbReference>
<dbReference type="GO" id="GO:0008270">
    <property type="term" value="F:zinc ion binding"/>
    <property type="evidence" value="ECO:0007669"/>
    <property type="project" value="InterPro"/>
</dbReference>
<comment type="caution">
    <text evidence="7">Lacks conserved residue(s) required for the propagation of feature annotation.</text>
</comment>
<keyword evidence="5 7" id="KW-0648">Protein biosynthesis</keyword>
<keyword evidence="2 7" id="KW-0436">Ligase</keyword>
<evidence type="ECO:0000256" key="4">
    <source>
        <dbReference type="ARBA" id="ARBA00022840"/>
    </source>
</evidence>
<evidence type="ECO:0000313" key="10">
    <source>
        <dbReference type="EMBL" id="HED11351.1"/>
    </source>
</evidence>
<dbReference type="GO" id="GO:0004818">
    <property type="term" value="F:glutamate-tRNA ligase activity"/>
    <property type="evidence" value="ECO:0007669"/>
    <property type="project" value="UniProtKB-UniRule"/>
</dbReference>
<dbReference type="NCBIfam" id="TIGR00464">
    <property type="entry name" value="gltX_bact"/>
    <property type="match status" value="1"/>
</dbReference>
<keyword evidence="3 7" id="KW-0547">Nucleotide-binding</keyword>
<protein>
    <recommendedName>
        <fullName evidence="7">Glutamate--tRNA ligase</fullName>
        <ecNumber evidence="7">6.1.1.17</ecNumber>
    </recommendedName>
    <alternativeName>
        <fullName evidence="7">Glutamyl-tRNA synthetase</fullName>
        <shortName evidence="7">GluRS</shortName>
    </alternativeName>
</protein>
<feature type="binding site" evidence="7">
    <location>
        <position position="255"/>
    </location>
    <ligand>
        <name>ATP</name>
        <dbReference type="ChEBI" id="CHEBI:30616"/>
    </ligand>
</feature>
<proteinExistence type="inferred from homology"/>
<dbReference type="Pfam" id="PF19269">
    <property type="entry name" value="Anticodon_2"/>
    <property type="match status" value="1"/>
</dbReference>
<keyword evidence="6 7" id="KW-0030">Aminoacyl-tRNA synthetase</keyword>
<evidence type="ECO:0000256" key="1">
    <source>
        <dbReference type="ARBA" id="ARBA00007894"/>
    </source>
</evidence>
<gene>
    <name evidence="7" type="primary">gltX</name>
    <name evidence="10" type="ORF">ENJ10_11735</name>
</gene>
<dbReference type="EMBL" id="DRLD01000328">
    <property type="protein sequence ID" value="HED11351.1"/>
    <property type="molecule type" value="Genomic_DNA"/>
</dbReference>
<feature type="short sequence motif" description="'KMSKS' region" evidence="7">
    <location>
        <begin position="252"/>
        <end position="256"/>
    </location>
</feature>